<dbReference type="GO" id="GO:0046931">
    <property type="term" value="P:pore complex assembly"/>
    <property type="evidence" value="ECO:0007669"/>
    <property type="project" value="InterPro"/>
</dbReference>
<dbReference type="InterPro" id="IPR050677">
    <property type="entry name" value="Actinoporin_PFT"/>
</dbReference>
<dbReference type="EMBL" id="CAJVPI010001830">
    <property type="protein sequence ID" value="CAG8628097.1"/>
    <property type="molecule type" value="Genomic_DNA"/>
</dbReference>
<evidence type="ECO:0000313" key="2">
    <source>
        <dbReference type="Proteomes" id="UP000789739"/>
    </source>
</evidence>
<dbReference type="InterPro" id="IPR015926">
    <property type="entry name" value="Cytolysin/lectin"/>
</dbReference>
<sequence length="194" mass="21447">MSPQEPSGPGVYDIPLITDRLLDEILKLLRNSRKISLTIKNYSQSILENPKVYFRAGTAPSGIPNAKLSNYKGLAWGARKTEYSNIGTAGVIVYQIKGQNKSLAVMWSIPFLYISGYKNLWNVEVYEGLKEANRELFRDMCHHSPNRGNSNPFAGELSGGWRYDGTMGDAGQAILVVNFKDGTDGDDALPNSKN</sequence>
<dbReference type="GO" id="GO:0006812">
    <property type="term" value="P:monoatomic cation transport"/>
    <property type="evidence" value="ECO:0007669"/>
    <property type="project" value="InterPro"/>
</dbReference>
<keyword evidence="2" id="KW-1185">Reference proteome</keyword>
<gene>
    <name evidence="1" type="ORF">PBRASI_LOCUS9093</name>
</gene>
<dbReference type="PANTHER" id="PTHR40388">
    <property type="entry name" value="BRYOPORIN"/>
    <property type="match status" value="1"/>
</dbReference>
<reference evidence="1" key="1">
    <citation type="submission" date="2021-06" db="EMBL/GenBank/DDBJ databases">
        <authorList>
            <person name="Kallberg Y."/>
            <person name="Tangrot J."/>
            <person name="Rosling A."/>
        </authorList>
    </citation>
    <scope>NUCLEOTIDE SEQUENCE</scope>
    <source>
        <strain evidence="1">BR232B</strain>
    </source>
</reference>
<organism evidence="1 2">
    <name type="scientific">Paraglomus brasilianum</name>
    <dbReference type="NCBI Taxonomy" id="144538"/>
    <lineage>
        <taxon>Eukaryota</taxon>
        <taxon>Fungi</taxon>
        <taxon>Fungi incertae sedis</taxon>
        <taxon>Mucoromycota</taxon>
        <taxon>Glomeromycotina</taxon>
        <taxon>Glomeromycetes</taxon>
        <taxon>Paraglomerales</taxon>
        <taxon>Paraglomeraceae</taxon>
        <taxon>Paraglomus</taxon>
    </lineage>
</organism>
<dbReference type="Pfam" id="PF06369">
    <property type="entry name" value="Anemone_cytotox"/>
    <property type="match status" value="1"/>
</dbReference>
<dbReference type="GO" id="GO:0046930">
    <property type="term" value="C:pore complex"/>
    <property type="evidence" value="ECO:0007669"/>
    <property type="project" value="InterPro"/>
</dbReference>
<dbReference type="GO" id="GO:0051715">
    <property type="term" value="P:cytolysis in another organism"/>
    <property type="evidence" value="ECO:0007669"/>
    <property type="project" value="InterPro"/>
</dbReference>
<feature type="non-terminal residue" evidence="1">
    <location>
        <position position="194"/>
    </location>
</feature>
<dbReference type="SUPFAM" id="SSF63724">
    <property type="entry name" value="Cytolysin/lectin"/>
    <property type="match status" value="1"/>
</dbReference>
<proteinExistence type="predicted"/>
<dbReference type="PANTHER" id="PTHR40388:SF1">
    <property type="entry name" value="BRYOPORIN"/>
    <property type="match status" value="1"/>
</dbReference>
<dbReference type="InterPro" id="IPR009104">
    <property type="entry name" value="Anemon_actinoporin-like"/>
</dbReference>
<evidence type="ECO:0000313" key="1">
    <source>
        <dbReference type="EMBL" id="CAG8628097.1"/>
    </source>
</evidence>
<dbReference type="AlphaFoldDB" id="A0A9N9D5X8"/>
<dbReference type="Proteomes" id="UP000789739">
    <property type="component" value="Unassembled WGS sequence"/>
</dbReference>
<comment type="caution">
    <text evidence="1">The sequence shown here is derived from an EMBL/GenBank/DDBJ whole genome shotgun (WGS) entry which is preliminary data.</text>
</comment>
<name>A0A9N9D5X8_9GLOM</name>
<accession>A0A9N9D5X8</accession>
<dbReference type="GO" id="GO:0015267">
    <property type="term" value="F:channel activity"/>
    <property type="evidence" value="ECO:0007669"/>
    <property type="project" value="InterPro"/>
</dbReference>
<dbReference type="Gene3D" id="2.60.270.20">
    <property type="entry name" value="Cytolysin/lectin"/>
    <property type="match status" value="1"/>
</dbReference>
<dbReference type="OrthoDB" id="2304600at2759"/>
<protein>
    <submittedName>
        <fullName evidence="1">8506_t:CDS:1</fullName>
    </submittedName>
</protein>